<dbReference type="Pfam" id="PF04607">
    <property type="entry name" value="RelA_SpoT"/>
    <property type="match status" value="1"/>
</dbReference>
<evidence type="ECO:0000313" key="3">
    <source>
        <dbReference type="Proteomes" id="UP000059542"/>
    </source>
</evidence>
<name>A0A0U4CSV6_9BACT</name>
<dbReference type="RefSeq" id="WP_068195973.1">
    <property type="nucleotide sequence ID" value="NZ_CP013909.1"/>
</dbReference>
<reference evidence="2 3" key="1">
    <citation type="submission" date="2015-12" db="EMBL/GenBank/DDBJ databases">
        <authorList>
            <person name="Shamseldin A."/>
            <person name="Moawad H."/>
            <person name="Abd El-Rahim W.M."/>
            <person name="Sadowsky M.J."/>
        </authorList>
    </citation>
    <scope>NUCLEOTIDE SEQUENCE [LARGE SCALE GENOMIC DNA]</scope>
    <source>
        <strain evidence="2 3">DG5B</strain>
    </source>
</reference>
<dbReference type="InterPro" id="IPR043519">
    <property type="entry name" value="NT_sf"/>
</dbReference>
<dbReference type="Gene3D" id="3.30.460.10">
    <property type="entry name" value="Beta Polymerase, domain 2"/>
    <property type="match status" value="1"/>
</dbReference>
<dbReference type="STRING" id="1411621.AUC43_16115"/>
<gene>
    <name evidence="2" type="ORF">AUC43_16115</name>
</gene>
<evidence type="ECO:0000313" key="2">
    <source>
        <dbReference type="EMBL" id="ALW86478.1"/>
    </source>
</evidence>
<dbReference type="Proteomes" id="UP000059542">
    <property type="component" value="Chromosome"/>
</dbReference>
<accession>A0A0U4CSV6</accession>
<dbReference type="AlphaFoldDB" id="A0A0U4CSV6"/>
<dbReference type="GO" id="GO:0015969">
    <property type="term" value="P:guanosine tetraphosphate metabolic process"/>
    <property type="evidence" value="ECO:0007669"/>
    <property type="project" value="InterPro"/>
</dbReference>
<dbReference type="PANTHER" id="PTHR41773">
    <property type="entry name" value="GTP PYROPHOSPHATASE-RELATED"/>
    <property type="match status" value="1"/>
</dbReference>
<dbReference type="KEGG" id="hyg:AUC43_16115"/>
<dbReference type="SMART" id="SM00954">
    <property type="entry name" value="RelA_SpoT"/>
    <property type="match status" value="1"/>
</dbReference>
<protein>
    <recommendedName>
        <fullName evidence="1">RelA/SpoT domain-containing protein</fullName>
    </recommendedName>
</protein>
<organism evidence="2 3">
    <name type="scientific">Hymenobacter sedentarius</name>
    <dbReference type="NCBI Taxonomy" id="1411621"/>
    <lineage>
        <taxon>Bacteria</taxon>
        <taxon>Pseudomonadati</taxon>
        <taxon>Bacteroidota</taxon>
        <taxon>Cytophagia</taxon>
        <taxon>Cytophagales</taxon>
        <taxon>Hymenobacteraceae</taxon>
        <taxon>Hymenobacter</taxon>
    </lineage>
</organism>
<dbReference type="InterPro" id="IPR007685">
    <property type="entry name" value="RelA_SpoT"/>
</dbReference>
<dbReference type="OrthoDB" id="9801824at2"/>
<dbReference type="PANTHER" id="PTHR41773:SF1">
    <property type="entry name" value="RELA_SPOT DOMAIN-CONTAINING PROTEIN"/>
    <property type="match status" value="1"/>
</dbReference>
<sequence length="362" mass="41499">MKLKQTLMQKYSSISEASITEANISIEHLAAIDDDFAKLNPQLDQAAEFITRFLLKAKDIHSVRYRLKNPEHLLRKIIRKKKENCLREITPGNYRSEITDLIGVRAIHLFKEDWKKVNDFIMNTWEVHEQPTAYVRAGDTEEYSDMFKEGGCEIKPHQFGYRSVHYIIKTRPAKEEILAEIQVRTIFEEGWSEIDHKVRYPSRNSNELIDYLLLVMNRLAGSADELGSFTKKLGLHMLESRLDYEEKLLEKDAVILELEKKIKLLDIDKDKKAELTKMTSDLHALVPPKFDFSSLFPIQGIGAALAEAVGPLANLDFSQASDLYRIQNMASDKVTQLPAPLLEPGKQRNKIKSVNNKAKSAE</sequence>
<proteinExistence type="predicted"/>
<keyword evidence="3" id="KW-1185">Reference proteome</keyword>
<dbReference type="EMBL" id="CP013909">
    <property type="protein sequence ID" value="ALW86478.1"/>
    <property type="molecule type" value="Genomic_DNA"/>
</dbReference>
<dbReference type="CDD" id="cd05399">
    <property type="entry name" value="NT_Rel-Spo_like"/>
    <property type="match status" value="1"/>
</dbReference>
<feature type="domain" description="RelA/SpoT" evidence="1">
    <location>
        <begin position="65"/>
        <end position="206"/>
    </location>
</feature>
<dbReference type="SUPFAM" id="SSF81301">
    <property type="entry name" value="Nucleotidyltransferase"/>
    <property type="match status" value="1"/>
</dbReference>
<evidence type="ECO:0000259" key="1">
    <source>
        <dbReference type="SMART" id="SM00954"/>
    </source>
</evidence>